<sequence>MVDNEITKAISVMSALRIIRWKDQTVEGEEELPLGNNELNRTRTRYADFGI</sequence>
<protein>
    <submittedName>
        <fullName evidence="1">Uncharacterized protein</fullName>
    </submittedName>
</protein>
<organism evidence="1 2">
    <name type="scientific">Trifolium medium</name>
    <dbReference type="NCBI Taxonomy" id="97028"/>
    <lineage>
        <taxon>Eukaryota</taxon>
        <taxon>Viridiplantae</taxon>
        <taxon>Streptophyta</taxon>
        <taxon>Embryophyta</taxon>
        <taxon>Tracheophyta</taxon>
        <taxon>Spermatophyta</taxon>
        <taxon>Magnoliopsida</taxon>
        <taxon>eudicotyledons</taxon>
        <taxon>Gunneridae</taxon>
        <taxon>Pentapetalae</taxon>
        <taxon>rosids</taxon>
        <taxon>fabids</taxon>
        <taxon>Fabales</taxon>
        <taxon>Fabaceae</taxon>
        <taxon>Papilionoideae</taxon>
        <taxon>50 kb inversion clade</taxon>
        <taxon>NPAAA clade</taxon>
        <taxon>Hologalegina</taxon>
        <taxon>IRL clade</taxon>
        <taxon>Trifolieae</taxon>
        <taxon>Trifolium</taxon>
    </lineage>
</organism>
<evidence type="ECO:0000313" key="1">
    <source>
        <dbReference type="EMBL" id="MCH91085.1"/>
    </source>
</evidence>
<dbReference type="Proteomes" id="UP000265520">
    <property type="component" value="Unassembled WGS sequence"/>
</dbReference>
<dbReference type="AlphaFoldDB" id="A0A392MVP7"/>
<comment type="caution">
    <text evidence="1">The sequence shown here is derived from an EMBL/GenBank/DDBJ whole genome shotgun (WGS) entry which is preliminary data.</text>
</comment>
<name>A0A392MVP7_9FABA</name>
<reference evidence="1 2" key="1">
    <citation type="journal article" date="2018" name="Front. Plant Sci.">
        <title>Red Clover (Trifolium pratense) and Zigzag Clover (T. medium) - A Picture of Genomic Similarities and Differences.</title>
        <authorList>
            <person name="Dluhosova J."/>
            <person name="Istvanek J."/>
            <person name="Nedelnik J."/>
            <person name="Repkova J."/>
        </authorList>
    </citation>
    <scope>NUCLEOTIDE SEQUENCE [LARGE SCALE GENOMIC DNA]</scope>
    <source>
        <strain evidence="2">cv. 10/8</strain>
        <tissue evidence="1">Leaf</tissue>
    </source>
</reference>
<proteinExistence type="predicted"/>
<keyword evidence="2" id="KW-1185">Reference proteome</keyword>
<gene>
    <name evidence="1" type="ORF">A2U01_0012010</name>
</gene>
<evidence type="ECO:0000313" key="2">
    <source>
        <dbReference type="Proteomes" id="UP000265520"/>
    </source>
</evidence>
<accession>A0A392MVP7</accession>
<dbReference type="EMBL" id="LXQA010019650">
    <property type="protein sequence ID" value="MCH91085.1"/>
    <property type="molecule type" value="Genomic_DNA"/>
</dbReference>